<evidence type="ECO:0000313" key="2">
    <source>
        <dbReference type="Proteomes" id="UP001157418"/>
    </source>
</evidence>
<sequence length="188" mass="21467">MLPEPSLSLKNRWGVLRYLFTSVHVQRGSYASAVKGDTGVKDKQRPISDVCSLQGTEIDNPLSMQSSIFGKMRDIRLIPKLYILLKEEGFPEIVIKYVSSDWVFISFLSEDSYTRFKKCEGVKSYFSVFRLVVNGFYVKERAIWLEMLGLPCCAWNDAAVKKIANMWGDVCFLEEDENAPLAVKRVCD</sequence>
<dbReference type="AlphaFoldDB" id="A0AAU9NBV6"/>
<keyword evidence="2" id="KW-1185">Reference proteome</keyword>
<comment type="caution">
    <text evidence="1">The sequence shown here is derived from an EMBL/GenBank/DDBJ whole genome shotgun (WGS) entry which is preliminary data.</text>
</comment>
<dbReference type="Proteomes" id="UP001157418">
    <property type="component" value="Unassembled WGS sequence"/>
</dbReference>
<name>A0AAU9NBV6_9ASTR</name>
<protein>
    <recommendedName>
        <fullName evidence="3">DUF4283 domain-containing protein</fullName>
    </recommendedName>
</protein>
<evidence type="ECO:0008006" key="3">
    <source>
        <dbReference type="Google" id="ProtNLM"/>
    </source>
</evidence>
<evidence type="ECO:0000313" key="1">
    <source>
        <dbReference type="EMBL" id="CAH1435946.1"/>
    </source>
</evidence>
<dbReference type="EMBL" id="CAKMRJ010004445">
    <property type="protein sequence ID" value="CAH1435946.1"/>
    <property type="molecule type" value="Genomic_DNA"/>
</dbReference>
<organism evidence="1 2">
    <name type="scientific">Lactuca virosa</name>
    <dbReference type="NCBI Taxonomy" id="75947"/>
    <lineage>
        <taxon>Eukaryota</taxon>
        <taxon>Viridiplantae</taxon>
        <taxon>Streptophyta</taxon>
        <taxon>Embryophyta</taxon>
        <taxon>Tracheophyta</taxon>
        <taxon>Spermatophyta</taxon>
        <taxon>Magnoliopsida</taxon>
        <taxon>eudicotyledons</taxon>
        <taxon>Gunneridae</taxon>
        <taxon>Pentapetalae</taxon>
        <taxon>asterids</taxon>
        <taxon>campanulids</taxon>
        <taxon>Asterales</taxon>
        <taxon>Asteraceae</taxon>
        <taxon>Cichorioideae</taxon>
        <taxon>Cichorieae</taxon>
        <taxon>Lactucinae</taxon>
        <taxon>Lactuca</taxon>
    </lineage>
</organism>
<accession>A0AAU9NBV6</accession>
<reference evidence="1 2" key="1">
    <citation type="submission" date="2022-01" db="EMBL/GenBank/DDBJ databases">
        <authorList>
            <person name="Xiong W."/>
            <person name="Schranz E."/>
        </authorList>
    </citation>
    <scope>NUCLEOTIDE SEQUENCE [LARGE SCALE GENOMIC DNA]</scope>
</reference>
<gene>
    <name evidence="1" type="ORF">LVIROSA_LOCUS22343</name>
</gene>
<proteinExistence type="predicted"/>